<comment type="caution">
    <text evidence="1">The sequence shown here is derived from an EMBL/GenBank/DDBJ whole genome shotgun (WGS) entry which is preliminary data.</text>
</comment>
<dbReference type="AlphaFoldDB" id="L8X6B9"/>
<organism evidence="1 2">
    <name type="scientific">Thanatephorus cucumeris (strain AG1-IA)</name>
    <name type="common">Rice sheath blight fungus</name>
    <name type="synonym">Rhizoctonia solani</name>
    <dbReference type="NCBI Taxonomy" id="983506"/>
    <lineage>
        <taxon>Eukaryota</taxon>
        <taxon>Fungi</taxon>
        <taxon>Dikarya</taxon>
        <taxon>Basidiomycota</taxon>
        <taxon>Agaricomycotina</taxon>
        <taxon>Agaricomycetes</taxon>
        <taxon>Cantharellales</taxon>
        <taxon>Ceratobasidiaceae</taxon>
        <taxon>Rhizoctonia</taxon>
        <taxon>Rhizoctonia solani AG-1</taxon>
    </lineage>
</organism>
<proteinExistence type="predicted"/>
<name>L8X6B9_THACA</name>
<protein>
    <submittedName>
        <fullName evidence="1">Uncharacterized protein</fullName>
    </submittedName>
</protein>
<keyword evidence="2" id="KW-1185">Reference proteome</keyword>
<reference evidence="1 2" key="1">
    <citation type="journal article" date="2013" name="Nat. Commun.">
        <title>The evolution and pathogenic mechanisms of the rice sheath blight pathogen.</title>
        <authorList>
            <person name="Zheng A."/>
            <person name="Lin R."/>
            <person name="Xu L."/>
            <person name="Qin P."/>
            <person name="Tang C."/>
            <person name="Ai P."/>
            <person name="Zhang D."/>
            <person name="Liu Y."/>
            <person name="Sun Z."/>
            <person name="Feng H."/>
            <person name="Wang Y."/>
            <person name="Chen Y."/>
            <person name="Liang X."/>
            <person name="Fu R."/>
            <person name="Li Q."/>
            <person name="Zhang J."/>
            <person name="Yu X."/>
            <person name="Xie Z."/>
            <person name="Ding L."/>
            <person name="Guan P."/>
            <person name="Tang J."/>
            <person name="Liang Y."/>
            <person name="Wang S."/>
            <person name="Deng Q."/>
            <person name="Li S."/>
            <person name="Zhu J."/>
            <person name="Wang L."/>
            <person name="Liu H."/>
            <person name="Li P."/>
        </authorList>
    </citation>
    <scope>NUCLEOTIDE SEQUENCE [LARGE SCALE GENOMIC DNA]</scope>
    <source>
        <strain evidence="2">AG-1 IA</strain>
    </source>
</reference>
<dbReference type="EMBL" id="AFRT01000287">
    <property type="protein sequence ID" value="ELU44647.1"/>
    <property type="molecule type" value="Genomic_DNA"/>
</dbReference>
<evidence type="ECO:0000313" key="1">
    <source>
        <dbReference type="EMBL" id="ELU44647.1"/>
    </source>
</evidence>
<gene>
    <name evidence="1" type="ORF">AG1IA_01334</name>
</gene>
<evidence type="ECO:0000313" key="2">
    <source>
        <dbReference type="Proteomes" id="UP000011668"/>
    </source>
</evidence>
<dbReference type="Proteomes" id="UP000011668">
    <property type="component" value="Unassembled WGS sequence"/>
</dbReference>
<dbReference type="HOGENOM" id="CLU_3242446_0_0_1"/>
<sequence>MNWFSHRVATGRYTTCTTRAHEVSIMVLANCEVILEWSNRCAL</sequence>
<accession>L8X6B9</accession>